<gene>
    <name evidence="4" type="ORF">GUITHDRAFT_146124</name>
</gene>
<dbReference type="PANTHER" id="PTHR24113">
    <property type="entry name" value="RAN GTPASE-ACTIVATING PROTEIN 1"/>
    <property type="match status" value="1"/>
</dbReference>
<dbReference type="GO" id="GO:0005096">
    <property type="term" value="F:GTPase activator activity"/>
    <property type="evidence" value="ECO:0007669"/>
    <property type="project" value="UniProtKB-KW"/>
</dbReference>
<proteinExistence type="predicted"/>
<name>L1II97_GUITC</name>
<dbReference type="GO" id="GO:0031267">
    <property type="term" value="F:small GTPase binding"/>
    <property type="evidence" value="ECO:0007669"/>
    <property type="project" value="TreeGrafter"/>
</dbReference>
<dbReference type="HOGENOM" id="CLU_1201783_0_0_1"/>
<sequence length="231" mass="25857">MSLARYLRHLPFLSSLSLSACQIHDAGAGLVGSVLYTNSRIFELRLSHNQIADEGLELFASWILVRGLRSNIGRIKLDANLLGDGSVHWLKKAMQTKRSLTDISLRGNNLSRPALRVLSEAVGCLTSPRLSLPRLNLTQVMANEHVARLDVRDCSEDGGRKCALGADFGGRRSLSTKEEEEEQEWRKAQQQLRETLLRMGFQEAEVHAVLQHCFNFEDAIQMLSGNQRTSM</sequence>
<evidence type="ECO:0000313" key="4">
    <source>
        <dbReference type="EMBL" id="EKX35978.1"/>
    </source>
</evidence>
<dbReference type="SUPFAM" id="SSF52047">
    <property type="entry name" value="RNI-like"/>
    <property type="match status" value="1"/>
</dbReference>
<keyword evidence="3" id="KW-0677">Repeat</keyword>
<evidence type="ECO:0000256" key="1">
    <source>
        <dbReference type="ARBA" id="ARBA00022468"/>
    </source>
</evidence>
<dbReference type="InterPro" id="IPR001611">
    <property type="entry name" value="Leu-rich_rpt"/>
</dbReference>
<dbReference type="GO" id="GO:0005829">
    <property type="term" value="C:cytosol"/>
    <property type="evidence" value="ECO:0007669"/>
    <property type="project" value="TreeGrafter"/>
</dbReference>
<dbReference type="KEGG" id="gtt:GUITHDRAFT_146124"/>
<dbReference type="PaxDb" id="55529-EKX35978"/>
<dbReference type="SMART" id="SM00368">
    <property type="entry name" value="LRR_RI"/>
    <property type="match status" value="3"/>
</dbReference>
<accession>L1II97</accession>
<dbReference type="GO" id="GO:0048471">
    <property type="term" value="C:perinuclear region of cytoplasm"/>
    <property type="evidence" value="ECO:0007669"/>
    <property type="project" value="TreeGrafter"/>
</dbReference>
<evidence type="ECO:0000256" key="2">
    <source>
        <dbReference type="ARBA" id="ARBA00022614"/>
    </source>
</evidence>
<reference evidence="5" key="3">
    <citation type="submission" date="2016-03" db="UniProtKB">
        <authorList>
            <consortium name="EnsemblProtists"/>
        </authorList>
    </citation>
    <scope>IDENTIFICATION</scope>
</reference>
<dbReference type="AlphaFoldDB" id="L1II97"/>
<dbReference type="GO" id="GO:0005634">
    <property type="term" value="C:nucleus"/>
    <property type="evidence" value="ECO:0007669"/>
    <property type="project" value="TreeGrafter"/>
</dbReference>
<dbReference type="InterPro" id="IPR032675">
    <property type="entry name" value="LRR_dom_sf"/>
</dbReference>
<dbReference type="PROSITE" id="PS51257">
    <property type="entry name" value="PROKAR_LIPOPROTEIN"/>
    <property type="match status" value="1"/>
</dbReference>
<dbReference type="GO" id="GO:0006913">
    <property type="term" value="P:nucleocytoplasmic transport"/>
    <property type="evidence" value="ECO:0007669"/>
    <property type="project" value="TreeGrafter"/>
</dbReference>
<dbReference type="Proteomes" id="UP000011087">
    <property type="component" value="Unassembled WGS sequence"/>
</dbReference>
<reference evidence="4 6" key="1">
    <citation type="journal article" date="2012" name="Nature">
        <title>Algal genomes reveal evolutionary mosaicism and the fate of nucleomorphs.</title>
        <authorList>
            <consortium name="DOE Joint Genome Institute"/>
            <person name="Curtis B.A."/>
            <person name="Tanifuji G."/>
            <person name="Burki F."/>
            <person name="Gruber A."/>
            <person name="Irimia M."/>
            <person name="Maruyama S."/>
            <person name="Arias M.C."/>
            <person name="Ball S.G."/>
            <person name="Gile G.H."/>
            <person name="Hirakawa Y."/>
            <person name="Hopkins J.F."/>
            <person name="Kuo A."/>
            <person name="Rensing S.A."/>
            <person name="Schmutz J."/>
            <person name="Symeonidi A."/>
            <person name="Elias M."/>
            <person name="Eveleigh R.J."/>
            <person name="Herman E.K."/>
            <person name="Klute M.J."/>
            <person name="Nakayama T."/>
            <person name="Obornik M."/>
            <person name="Reyes-Prieto A."/>
            <person name="Armbrust E.V."/>
            <person name="Aves S.J."/>
            <person name="Beiko R.G."/>
            <person name="Coutinho P."/>
            <person name="Dacks J.B."/>
            <person name="Durnford D.G."/>
            <person name="Fast N.M."/>
            <person name="Green B.R."/>
            <person name="Grisdale C.J."/>
            <person name="Hempel F."/>
            <person name="Henrissat B."/>
            <person name="Hoppner M.P."/>
            <person name="Ishida K."/>
            <person name="Kim E."/>
            <person name="Koreny L."/>
            <person name="Kroth P.G."/>
            <person name="Liu Y."/>
            <person name="Malik S.B."/>
            <person name="Maier U.G."/>
            <person name="McRose D."/>
            <person name="Mock T."/>
            <person name="Neilson J.A."/>
            <person name="Onodera N.T."/>
            <person name="Poole A.M."/>
            <person name="Pritham E.J."/>
            <person name="Richards T.A."/>
            <person name="Rocap G."/>
            <person name="Roy S.W."/>
            <person name="Sarai C."/>
            <person name="Schaack S."/>
            <person name="Shirato S."/>
            <person name="Slamovits C.H."/>
            <person name="Spencer D.F."/>
            <person name="Suzuki S."/>
            <person name="Worden A.Z."/>
            <person name="Zauner S."/>
            <person name="Barry K."/>
            <person name="Bell C."/>
            <person name="Bharti A.K."/>
            <person name="Crow J.A."/>
            <person name="Grimwood J."/>
            <person name="Kramer R."/>
            <person name="Lindquist E."/>
            <person name="Lucas S."/>
            <person name="Salamov A."/>
            <person name="McFadden G.I."/>
            <person name="Lane C.E."/>
            <person name="Keeling P.J."/>
            <person name="Gray M.W."/>
            <person name="Grigoriev I.V."/>
            <person name="Archibald J.M."/>
        </authorList>
    </citation>
    <scope>NUCLEOTIDE SEQUENCE</scope>
    <source>
        <strain evidence="4 6">CCMP2712</strain>
    </source>
</reference>
<dbReference type="RefSeq" id="XP_005822958.1">
    <property type="nucleotide sequence ID" value="XM_005822901.1"/>
</dbReference>
<keyword evidence="2" id="KW-0433">Leucine-rich repeat</keyword>
<dbReference type="InterPro" id="IPR027038">
    <property type="entry name" value="RanGap"/>
</dbReference>
<dbReference type="Gene3D" id="3.80.10.10">
    <property type="entry name" value="Ribonuclease Inhibitor"/>
    <property type="match status" value="1"/>
</dbReference>
<evidence type="ECO:0000313" key="5">
    <source>
        <dbReference type="EnsemblProtists" id="EKX35978"/>
    </source>
</evidence>
<dbReference type="GeneID" id="17292678"/>
<protein>
    <recommendedName>
        <fullName evidence="7">UBA domain-containing protein</fullName>
    </recommendedName>
</protein>
<dbReference type="PANTHER" id="PTHR24113:SF12">
    <property type="entry name" value="RAN GTPASE-ACTIVATING PROTEIN 1"/>
    <property type="match status" value="1"/>
</dbReference>
<evidence type="ECO:0000313" key="6">
    <source>
        <dbReference type="Proteomes" id="UP000011087"/>
    </source>
</evidence>
<evidence type="ECO:0000256" key="3">
    <source>
        <dbReference type="ARBA" id="ARBA00022737"/>
    </source>
</evidence>
<reference evidence="6" key="2">
    <citation type="submission" date="2012-11" db="EMBL/GenBank/DDBJ databases">
        <authorList>
            <person name="Kuo A."/>
            <person name="Curtis B.A."/>
            <person name="Tanifuji G."/>
            <person name="Burki F."/>
            <person name="Gruber A."/>
            <person name="Irimia M."/>
            <person name="Maruyama S."/>
            <person name="Arias M.C."/>
            <person name="Ball S.G."/>
            <person name="Gile G.H."/>
            <person name="Hirakawa Y."/>
            <person name="Hopkins J.F."/>
            <person name="Rensing S.A."/>
            <person name="Schmutz J."/>
            <person name="Symeonidi A."/>
            <person name="Elias M."/>
            <person name="Eveleigh R.J."/>
            <person name="Herman E.K."/>
            <person name="Klute M.J."/>
            <person name="Nakayama T."/>
            <person name="Obornik M."/>
            <person name="Reyes-Prieto A."/>
            <person name="Armbrust E.V."/>
            <person name="Aves S.J."/>
            <person name="Beiko R.G."/>
            <person name="Coutinho P."/>
            <person name="Dacks J.B."/>
            <person name="Durnford D.G."/>
            <person name="Fast N.M."/>
            <person name="Green B.R."/>
            <person name="Grisdale C."/>
            <person name="Hempe F."/>
            <person name="Henrissat B."/>
            <person name="Hoppner M.P."/>
            <person name="Ishida K.-I."/>
            <person name="Kim E."/>
            <person name="Koreny L."/>
            <person name="Kroth P.G."/>
            <person name="Liu Y."/>
            <person name="Malik S.-B."/>
            <person name="Maier U.G."/>
            <person name="McRose D."/>
            <person name="Mock T."/>
            <person name="Neilson J.A."/>
            <person name="Onodera N.T."/>
            <person name="Poole A.M."/>
            <person name="Pritham E.J."/>
            <person name="Richards T.A."/>
            <person name="Rocap G."/>
            <person name="Roy S.W."/>
            <person name="Sarai C."/>
            <person name="Schaack S."/>
            <person name="Shirato S."/>
            <person name="Slamovits C.H."/>
            <person name="Spencer D.F."/>
            <person name="Suzuki S."/>
            <person name="Worden A.Z."/>
            <person name="Zauner S."/>
            <person name="Barry K."/>
            <person name="Bell C."/>
            <person name="Bharti A.K."/>
            <person name="Crow J.A."/>
            <person name="Grimwood J."/>
            <person name="Kramer R."/>
            <person name="Lindquist E."/>
            <person name="Lucas S."/>
            <person name="Salamov A."/>
            <person name="McFadden G.I."/>
            <person name="Lane C.E."/>
            <person name="Keeling P.J."/>
            <person name="Gray M.W."/>
            <person name="Grigoriev I.V."/>
            <person name="Archibald J.M."/>
        </authorList>
    </citation>
    <scope>NUCLEOTIDE SEQUENCE</scope>
    <source>
        <strain evidence="6">CCMP2712</strain>
    </source>
</reference>
<evidence type="ECO:0008006" key="7">
    <source>
        <dbReference type="Google" id="ProtNLM"/>
    </source>
</evidence>
<dbReference type="EMBL" id="JH993081">
    <property type="protein sequence ID" value="EKX35978.1"/>
    <property type="molecule type" value="Genomic_DNA"/>
</dbReference>
<dbReference type="EnsemblProtists" id="EKX35978">
    <property type="protein sequence ID" value="EKX35978"/>
    <property type="gene ID" value="GUITHDRAFT_146124"/>
</dbReference>
<keyword evidence="1" id="KW-0343">GTPase activation</keyword>
<dbReference type="Pfam" id="PF13516">
    <property type="entry name" value="LRR_6"/>
    <property type="match status" value="2"/>
</dbReference>
<organism evidence="4">
    <name type="scientific">Guillardia theta (strain CCMP2712)</name>
    <name type="common">Cryptophyte</name>
    <dbReference type="NCBI Taxonomy" id="905079"/>
    <lineage>
        <taxon>Eukaryota</taxon>
        <taxon>Cryptophyceae</taxon>
        <taxon>Pyrenomonadales</taxon>
        <taxon>Geminigeraceae</taxon>
        <taxon>Guillardia</taxon>
    </lineage>
</organism>
<keyword evidence="6" id="KW-1185">Reference proteome</keyword>